<dbReference type="OrthoDB" id="1680202at2"/>
<keyword evidence="4" id="KW-1185">Reference proteome</keyword>
<dbReference type="Gene3D" id="3.40.50.11550">
    <property type="match status" value="1"/>
</dbReference>
<organism evidence="3 4">
    <name type="scientific">Leeuwenhoekiella aequorea</name>
    <dbReference type="NCBI Taxonomy" id="283736"/>
    <lineage>
        <taxon>Bacteria</taxon>
        <taxon>Pseudomonadati</taxon>
        <taxon>Bacteroidota</taxon>
        <taxon>Flavobacteriia</taxon>
        <taxon>Flavobacteriales</taxon>
        <taxon>Flavobacteriaceae</taxon>
        <taxon>Leeuwenhoekiella</taxon>
    </lineage>
</organism>
<evidence type="ECO:0000259" key="2">
    <source>
        <dbReference type="Pfam" id="PF04187"/>
    </source>
</evidence>
<evidence type="ECO:0000256" key="1">
    <source>
        <dbReference type="SAM" id="SignalP"/>
    </source>
</evidence>
<keyword evidence="1" id="KW-0732">Signal</keyword>
<dbReference type="SUPFAM" id="SSF159501">
    <property type="entry name" value="EreA/ChaN-like"/>
    <property type="match status" value="1"/>
</dbReference>
<evidence type="ECO:0000313" key="3">
    <source>
        <dbReference type="EMBL" id="RXG20281.1"/>
    </source>
</evidence>
<feature type="chain" id="PRO_5020885191" evidence="1">
    <location>
        <begin position="21"/>
        <end position="285"/>
    </location>
</feature>
<proteinExistence type="predicted"/>
<gene>
    <name evidence="3" type="ORF">DSM00_3082</name>
</gene>
<comment type="caution">
    <text evidence="3">The sequence shown here is derived from an EMBL/GenBank/DDBJ whole genome shotgun (WGS) entry which is preliminary data.</text>
</comment>
<feature type="domain" description="Haem-binding uptake Tiki superfamily ChaN" evidence="2">
    <location>
        <begin position="41"/>
        <end position="240"/>
    </location>
</feature>
<dbReference type="CDD" id="cd14727">
    <property type="entry name" value="ChanN-like"/>
    <property type="match status" value="1"/>
</dbReference>
<sequence length="285" mass="32519">MRILLILSLISIFLSSSSQAQHKPAYALFDATGNQVEYSTMIDSLITNEIVLFGELHDNPIIHWLELEITKDLGYKKSLTLGAEMIEADNQEVLQAYLNDSITIKEFTSSASLWVNHKTDYQPLIDYAKSQNFDFIATNIPRKYASLVYKNGFEVLDTLSISEKDFIAPLPILFKPELPRYQEILKMMGDHGSPKLVMAQAIKDATMAHFIIKNRKNQNLFIHYNGSFHSDFHEGIGWYLKQLDSTLKCVTISSVSQKELDSLENQYINQADFIIVVDDDMTTTY</sequence>
<name>A0A4Q0P1Z7_9FLAO</name>
<accession>A0A4Q0P1Z7</accession>
<dbReference type="RefSeq" id="WP_128758821.1">
    <property type="nucleotide sequence ID" value="NZ_QOVM01000009.1"/>
</dbReference>
<dbReference type="InterPro" id="IPR007314">
    <property type="entry name" value="Cofac_haem-bd_dom"/>
</dbReference>
<dbReference type="Pfam" id="PF04187">
    <property type="entry name" value="Cofac_haem_bdg"/>
    <property type="match status" value="1"/>
</dbReference>
<protein>
    <submittedName>
        <fullName evidence="3">Putative iron-regulated protein</fullName>
    </submittedName>
</protein>
<dbReference type="EMBL" id="QOVM01000009">
    <property type="protein sequence ID" value="RXG20281.1"/>
    <property type="molecule type" value="Genomic_DNA"/>
</dbReference>
<feature type="signal peptide" evidence="1">
    <location>
        <begin position="1"/>
        <end position="20"/>
    </location>
</feature>
<dbReference type="Proteomes" id="UP000289238">
    <property type="component" value="Unassembled WGS sequence"/>
</dbReference>
<reference evidence="3 4" key="1">
    <citation type="submission" date="2018-07" db="EMBL/GenBank/DDBJ databases">
        <title>Leeuwenhoekiella genomics.</title>
        <authorList>
            <person name="Tahon G."/>
            <person name="Willems A."/>
        </authorList>
    </citation>
    <scope>NUCLEOTIDE SEQUENCE [LARGE SCALE GENOMIC DNA]</scope>
    <source>
        <strain evidence="3 4">LMG 22550</strain>
    </source>
</reference>
<evidence type="ECO:0000313" key="4">
    <source>
        <dbReference type="Proteomes" id="UP000289238"/>
    </source>
</evidence>
<dbReference type="AlphaFoldDB" id="A0A4Q0P1Z7"/>